<proteinExistence type="predicted"/>
<evidence type="ECO:0000313" key="2">
    <source>
        <dbReference type="EMBL" id="GAA3984727.1"/>
    </source>
</evidence>
<feature type="domain" description="HTH cro/C1-type" evidence="1">
    <location>
        <begin position="14"/>
        <end position="68"/>
    </location>
</feature>
<keyword evidence="3" id="KW-1185">Reference proteome</keyword>
<dbReference type="Gene3D" id="1.10.260.40">
    <property type="entry name" value="lambda repressor-like DNA-binding domains"/>
    <property type="match status" value="1"/>
</dbReference>
<organism evidence="2 3">
    <name type="scientific">Pedobacter ginsengiterrae</name>
    <dbReference type="NCBI Taxonomy" id="871696"/>
    <lineage>
        <taxon>Bacteria</taxon>
        <taxon>Pseudomonadati</taxon>
        <taxon>Bacteroidota</taxon>
        <taxon>Sphingobacteriia</taxon>
        <taxon>Sphingobacteriales</taxon>
        <taxon>Sphingobacteriaceae</taxon>
        <taxon>Pedobacter</taxon>
    </lineage>
</organism>
<dbReference type="Pfam" id="PF01381">
    <property type="entry name" value="HTH_3"/>
    <property type="match status" value="1"/>
</dbReference>
<name>A0ABP7QM61_9SPHI</name>
<accession>A0ABP7QM61</accession>
<sequence>MENMSDRIKIASRVKEARILAGLSQAQAAQKMDLQRPAISEIEAGNRKVSAEELLLFSELYQVNTSWLLCQDDDNEDQMNEEFKFAARELSKLSQEDVKKLYDILKILPNK</sequence>
<dbReference type="SMART" id="SM00530">
    <property type="entry name" value="HTH_XRE"/>
    <property type="match status" value="1"/>
</dbReference>
<protein>
    <submittedName>
        <fullName evidence="2">Helix-turn-helix transcriptional regulator</fullName>
    </submittedName>
</protein>
<dbReference type="Proteomes" id="UP001501081">
    <property type="component" value="Unassembled WGS sequence"/>
</dbReference>
<evidence type="ECO:0000259" key="1">
    <source>
        <dbReference type="PROSITE" id="PS50943"/>
    </source>
</evidence>
<gene>
    <name evidence="2" type="ORF">GCM10022246_40550</name>
</gene>
<dbReference type="InterPro" id="IPR010982">
    <property type="entry name" value="Lambda_DNA-bd_dom_sf"/>
</dbReference>
<reference evidence="3" key="1">
    <citation type="journal article" date="2019" name="Int. J. Syst. Evol. Microbiol.">
        <title>The Global Catalogue of Microorganisms (GCM) 10K type strain sequencing project: providing services to taxonomists for standard genome sequencing and annotation.</title>
        <authorList>
            <consortium name="The Broad Institute Genomics Platform"/>
            <consortium name="The Broad Institute Genome Sequencing Center for Infectious Disease"/>
            <person name="Wu L."/>
            <person name="Ma J."/>
        </authorList>
    </citation>
    <scope>NUCLEOTIDE SEQUENCE [LARGE SCALE GENOMIC DNA]</scope>
    <source>
        <strain evidence="3">JCM 17338</strain>
    </source>
</reference>
<evidence type="ECO:0000313" key="3">
    <source>
        <dbReference type="Proteomes" id="UP001501081"/>
    </source>
</evidence>
<dbReference type="CDD" id="cd00093">
    <property type="entry name" value="HTH_XRE"/>
    <property type="match status" value="1"/>
</dbReference>
<dbReference type="EMBL" id="BAABAK010000021">
    <property type="protein sequence ID" value="GAA3984727.1"/>
    <property type="molecule type" value="Genomic_DNA"/>
</dbReference>
<dbReference type="InterPro" id="IPR001387">
    <property type="entry name" value="Cro/C1-type_HTH"/>
</dbReference>
<dbReference type="PROSITE" id="PS50943">
    <property type="entry name" value="HTH_CROC1"/>
    <property type="match status" value="1"/>
</dbReference>
<comment type="caution">
    <text evidence="2">The sequence shown here is derived from an EMBL/GenBank/DDBJ whole genome shotgun (WGS) entry which is preliminary data.</text>
</comment>
<dbReference type="SUPFAM" id="SSF47413">
    <property type="entry name" value="lambda repressor-like DNA-binding domains"/>
    <property type="match status" value="1"/>
</dbReference>